<keyword evidence="2" id="KW-1185">Reference proteome</keyword>
<evidence type="ECO:0000313" key="1">
    <source>
        <dbReference type="EMBL" id="MSS57656.1"/>
    </source>
</evidence>
<accession>A0A7X2NQC8</accession>
<proteinExistence type="predicted"/>
<protein>
    <submittedName>
        <fullName evidence="1">Uncharacterized protein</fullName>
    </submittedName>
</protein>
<reference evidence="1 2" key="1">
    <citation type="submission" date="2019-08" db="EMBL/GenBank/DDBJ databases">
        <title>In-depth cultivation of the pig gut microbiome towards novel bacterial diversity and tailored functional studies.</title>
        <authorList>
            <person name="Wylensek D."/>
            <person name="Hitch T.C.A."/>
            <person name="Clavel T."/>
        </authorList>
    </citation>
    <scope>NUCLEOTIDE SEQUENCE [LARGE SCALE GENOMIC DNA]</scope>
    <source>
        <strain evidence="1 2">Oil+RF-744-GAM-WT-6</strain>
    </source>
</reference>
<sequence length="103" mass="11434">MKLIVNTHEYEINEGSTFSAIGMTAKTMAEFDAIYADLKDCTHVNLDGTEHTNLVPESVMMNCKLSGEITMTFVLREKTHDELVQDQINELQNALAELAGGEI</sequence>
<name>A0A7X2NQC8_9FIRM</name>
<gene>
    <name evidence="1" type="ORF">FYJ51_01860</name>
</gene>
<evidence type="ECO:0000313" key="2">
    <source>
        <dbReference type="Proteomes" id="UP000461880"/>
    </source>
</evidence>
<dbReference type="Proteomes" id="UP000461880">
    <property type="component" value="Unassembled WGS sequence"/>
</dbReference>
<comment type="caution">
    <text evidence="1">The sequence shown here is derived from an EMBL/GenBank/DDBJ whole genome shotgun (WGS) entry which is preliminary data.</text>
</comment>
<dbReference type="RefSeq" id="WP_154502570.1">
    <property type="nucleotide sequence ID" value="NZ_VUMN01000002.1"/>
</dbReference>
<organism evidence="1 2">
    <name type="scientific">Stecheria intestinalis</name>
    <dbReference type="NCBI Taxonomy" id="2606630"/>
    <lineage>
        <taxon>Bacteria</taxon>
        <taxon>Bacillati</taxon>
        <taxon>Bacillota</taxon>
        <taxon>Erysipelotrichia</taxon>
        <taxon>Erysipelotrichales</taxon>
        <taxon>Erysipelotrichaceae</taxon>
        <taxon>Stecheria</taxon>
    </lineage>
</organism>
<dbReference type="EMBL" id="VUMN01000002">
    <property type="protein sequence ID" value="MSS57656.1"/>
    <property type="molecule type" value="Genomic_DNA"/>
</dbReference>
<dbReference type="AlphaFoldDB" id="A0A7X2NQC8"/>